<sequence>MKSRKSRKAQTAVKSLPTALSRPSKLSGPHSKALKDSLFKENKGVGEKAQNASFEFSGGKLTVVPSKDGISAKDADVAKAVDAALKAENRTAELPLTAEKASFTTDDAKNMKMETMGKFSTP</sequence>
<organism evidence="3 4">
    <name type="scientific">Brevibacterium paucivorans</name>
    <dbReference type="NCBI Taxonomy" id="170994"/>
    <lineage>
        <taxon>Bacteria</taxon>
        <taxon>Bacillati</taxon>
        <taxon>Actinomycetota</taxon>
        <taxon>Actinomycetes</taxon>
        <taxon>Micrococcales</taxon>
        <taxon>Brevibacteriaceae</taxon>
        <taxon>Brevibacterium</taxon>
    </lineage>
</organism>
<feature type="region of interest" description="Disordered" evidence="1">
    <location>
        <begin position="1"/>
        <end position="33"/>
    </location>
</feature>
<dbReference type="Pfam" id="PF12229">
    <property type="entry name" value="PG_binding_4"/>
    <property type="match status" value="1"/>
</dbReference>
<dbReference type="Proteomes" id="UP000235598">
    <property type="component" value="Unassembled WGS sequence"/>
</dbReference>
<dbReference type="InterPro" id="IPR022029">
    <property type="entry name" value="YoaR-like_PG-bd"/>
</dbReference>
<feature type="domain" description="YoaR-like putative peptidoglycan binding" evidence="2">
    <location>
        <begin position="47"/>
        <end position="91"/>
    </location>
</feature>
<protein>
    <recommendedName>
        <fullName evidence="2">YoaR-like putative peptidoglycan binding domain-containing protein</fullName>
    </recommendedName>
</protein>
<proteinExistence type="predicted"/>
<evidence type="ECO:0000313" key="4">
    <source>
        <dbReference type="Proteomes" id="UP000235598"/>
    </source>
</evidence>
<evidence type="ECO:0000313" key="3">
    <source>
        <dbReference type="EMBL" id="PMD02236.1"/>
    </source>
</evidence>
<accession>A0A2N6VIP8</accession>
<comment type="caution">
    <text evidence="3">The sequence shown here is derived from an EMBL/GenBank/DDBJ whole genome shotgun (WGS) entry which is preliminary data.</text>
</comment>
<feature type="non-terminal residue" evidence="3">
    <location>
        <position position="122"/>
    </location>
</feature>
<evidence type="ECO:0000256" key="1">
    <source>
        <dbReference type="SAM" id="MobiDB-lite"/>
    </source>
</evidence>
<evidence type="ECO:0000259" key="2">
    <source>
        <dbReference type="Pfam" id="PF12229"/>
    </source>
</evidence>
<name>A0A2N6VIP8_9MICO</name>
<dbReference type="AlphaFoldDB" id="A0A2N6VIP8"/>
<gene>
    <name evidence="3" type="ORF">CJ199_14715</name>
</gene>
<dbReference type="EMBL" id="PNHK01000498">
    <property type="protein sequence ID" value="PMD02236.1"/>
    <property type="molecule type" value="Genomic_DNA"/>
</dbReference>
<reference evidence="3 4" key="1">
    <citation type="submission" date="2017-09" db="EMBL/GenBank/DDBJ databases">
        <title>Bacterial strain isolated from the female urinary microbiota.</title>
        <authorList>
            <person name="Thomas-White K."/>
            <person name="Kumar N."/>
            <person name="Forster S."/>
            <person name="Putonti C."/>
            <person name="Lawley T."/>
            <person name="Wolfe A.J."/>
        </authorList>
    </citation>
    <scope>NUCLEOTIDE SEQUENCE [LARGE SCALE GENOMIC DNA]</scope>
    <source>
        <strain evidence="3 4">UMB1301</strain>
    </source>
</reference>